<keyword evidence="1" id="KW-0812">Transmembrane</keyword>
<sequence length="353" mass="36875">MTSHYLDVAIGLSYTFLAVSLLCSATREAIASLFQTRAKVLLDGVLTILHESAGKPRLSGIGPSIKRLLRMGSGFNLAKLGPDSLSAAVMSHPLITGMAQQGRMPSYIPSAIFARAFVSTLTARYGKGHAAALLLANVGNEGLSRTLLAIMGEGPDDLAALENAVRIWYDTVMDRITGWYKRRSQLVLFCVGLFYACAMNIDALQLSQRLWRDNIAASALAQQGADAIAAGGMKPPVAAAPGAPAPAPLSQVVEAKKDLQTVQALPIGWPSARFDGAHGKGAAAFMGALAFALMGWIITAFASSLGSPFWFDGIGWLLALRGTGAKPAPTEAAPVVVDTIVLPSLTVAKSAGS</sequence>
<dbReference type="Proteomes" id="UP000470302">
    <property type="component" value="Unassembled WGS sequence"/>
</dbReference>
<keyword evidence="1" id="KW-0472">Membrane</keyword>
<name>A0A845G5Y6_9BURK</name>
<dbReference type="RefSeq" id="WP_161097822.1">
    <property type="nucleotide sequence ID" value="NZ_WWCW01000056.1"/>
</dbReference>
<dbReference type="AlphaFoldDB" id="A0A845G5Y6"/>
<comment type="caution">
    <text evidence="2">The sequence shown here is derived from an EMBL/GenBank/DDBJ whole genome shotgun (WGS) entry which is preliminary data.</text>
</comment>
<evidence type="ECO:0000313" key="2">
    <source>
        <dbReference type="EMBL" id="MYM88815.1"/>
    </source>
</evidence>
<feature type="transmembrane region" description="Helical" evidence="1">
    <location>
        <begin position="6"/>
        <end position="25"/>
    </location>
</feature>
<protein>
    <submittedName>
        <fullName evidence="2">Uncharacterized protein</fullName>
    </submittedName>
</protein>
<proteinExistence type="predicted"/>
<organism evidence="2 3">
    <name type="scientific">Duganella vulcania</name>
    <dbReference type="NCBI Taxonomy" id="2692166"/>
    <lineage>
        <taxon>Bacteria</taxon>
        <taxon>Pseudomonadati</taxon>
        <taxon>Pseudomonadota</taxon>
        <taxon>Betaproteobacteria</taxon>
        <taxon>Burkholderiales</taxon>
        <taxon>Oxalobacteraceae</taxon>
        <taxon>Telluria group</taxon>
        <taxon>Duganella</taxon>
    </lineage>
</organism>
<evidence type="ECO:0000313" key="3">
    <source>
        <dbReference type="Proteomes" id="UP000470302"/>
    </source>
</evidence>
<gene>
    <name evidence="2" type="ORF">GTP91_16745</name>
</gene>
<feature type="transmembrane region" description="Helical" evidence="1">
    <location>
        <begin position="282"/>
        <end position="302"/>
    </location>
</feature>
<reference evidence="2 3" key="1">
    <citation type="submission" date="2020-01" db="EMBL/GenBank/DDBJ databases">
        <title>Novel species isolated from a subtropical stream in China.</title>
        <authorList>
            <person name="Lu H."/>
        </authorList>
    </citation>
    <scope>NUCLEOTIDE SEQUENCE [LARGE SCALE GENOMIC DNA]</scope>
    <source>
        <strain evidence="2 3">FT82W</strain>
    </source>
</reference>
<keyword evidence="1" id="KW-1133">Transmembrane helix</keyword>
<dbReference type="EMBL" id="WWCW01000056">
    <property type="protein sequence ID" value="MYM88815.1"/>
    <property type="molecule type" value="Genomic_DNA"/>
</dbReference>
<evidence type="ECO:0000256" key="1">
    <source>
        <dbReference type="SAM" id="Phobius"/>
    </source>
</evidence>
<accession>A0A845G5Y6</accession>